<dbReference type="Proteomes" id="UP001569414">
    <property type="component" value="Unassembled WGS sequence"/>
</dbReference>
<organism evidence="3 4">
    <name type="scientific">Microbulbifer echini</name>
    <dbReference type="NCBI Taxonomy" id="1529067"/>
    <lineage>
        <taxon>Bacteria</taxon>
        <taxon>Pseudomonadati</taxon>
        <taxon>Pseudomonadota</taxon>
        <taxon>Gammaproteobacteria</taxon>
        <taxon>Cellvibrionales</taxon>
        <taxon>Microbulbiferaceae</taxon>
        <taxon>Microbulbifer</taxon>
    </lineage>
</organism>
<dbReference type="Pfam" id="PF16694">
    <property type="entry name" value="Cytochrome_P460"/>
    <property type="match status" value="1"/>
</dbReference>
<protein>
    <submittedName>
        <fullName evidence="3">Cytochrome P460 family protein</fullName>
    </submittedName>
</protein>
<dbReference type="InterPro" id="IPR038142">
    <property type="entry name" value="Cytochrome_P460_sp"/>
</dbReference>
<feature type="signal peptide" evidence="1">
    <location>
        <begin position="1"/>
        <end position="19"/>
    </location>
</feature>
<name>A0ABV4NSZ0_9GAMM</name>
<feature type="domain" description="Cytochrome P460" evidence="2">
    <location>
        <begin position="40"/>
        <end position="177"/>
    </location>
</feature>
<feature type="chain" id="PRO_5045415295" evidence="1">
    <location>
        <begin position="20"/>
        <end position="186"/>
    </location>
</feature>
<evidence type="ECO:0000259" key="2">
    <source>
        <dbReference type="Pfam" id="PF16694"/>
    </source>
</evidence>
<dbReference type="Gene3D" id="3.50.70.20">
    <property type="entry name" value="Cytochrome P460"/>
    <property type="match status" value="1"/>
</dbReference>
<accession>A0ABV4NSZ0</accession>
<keyword evidence="1" id="KW-0732">Signal</keyword>
<evidence type="ECO:0000313" key="4">
    <source>
        <dbReference type="Proteomes" id="UP001569414"/>
    </source>
</evidence>
<dbReference type="CDD" id="cd20750">
    <property type="entry name" value="cyt_c_I"/>
    <property type="match status" value="1"/>
</dbReference>
<gene>
    <name evidence="3" type="ORF">ACCI51_18420</name>
</gene>
<evidence type="ECO:0000256" key="1">
    <source>
        <dbReference type="SAM" id="SignalP"/>
    </source>
</evidence>
<keyword evidence="4" id="KW-1185">Reference proteome</keyword>
<reference evidence="3 4" key="1">
    <citation type="submission" date="2024-08" db="EMBL/GenBank/DDBJ databases">
        <authorList>
            <person name="Ishaq N."/>
        </authorList>
    </citation>
    <scope>NUCLEOTIDE SEQUENCE [LARGE SCALE GENOMIC DNA]</scope>
    <source>
        <strain evidence="3 4">JCM 30400</strain>
    </source>
</reference>
<dbReference type="RefSeq" id="WP_371844905.1">
    <property type="nucleotide sequence ID" value="NZ_JBGMEL010000028.1"/>
</dbReference>
<dbReference type="EMBL" id="JBGMEL010000028">
    <property type="protein sequence ID" value="MFA0792517.1"/>
    <property type="molecule type" value="Genomic_DNA"/>
</dbReference>
<dbReference type="InterPro" id="IPR032033">
    <property type="entry name" value="Cytochrome_P460"/>
</dbReference>
<evidence type="ECO:0000313" key="3">
    <source>
        <dbReference type="EMBL" id="MFA0792517.1"/>
    </source>
</evidence>
<comment type="caution">
    <text evidence="3">The sequence shown here is derived from an EMBL/GenBank/DDBJ whole genome shotgun (WGS) entry which is preliminary data.</text>
</comment>
<sequence length="186" mass="21043">MRIISLATVVLMFSLQTIAQEDLKSTYSHLVDKQGNITLPMDYRRNWTFLGSYQVKSSNGKGWDTHNVYTQPEAVNAYRKNGKFPDGSVLVKDVNSTKSEPLTTGLAYYSSALQFTFMMVKDSKGRFPDNESWAEGWGWALFKPGIAQSETKSWKGSGLNNCFGCHLPVKNNDWVYTQGYQQVLQD</sequence>
<proteinExistence type="predicted"/>